<dbReference type="InterPro" id="IPR029044">
    <property type="entry name" value="Nucleotide-diphossugar_trans"/>
</dbReference>
<dbReference type="RefSeq" id="WP_290206125.1">
    <property type="nucleotide sequence ID" value="NZ_JASDDK010000002.1"/>
</dbReference>
<accession>A0ABT7ZTY3</accession>
<evidence type="ECO:0000313" key="3">
    <source>
        <dbReference type="EMBL" id="MDN3492431.1"/>
    </source>
</evidence>
<feature type="domain" description="Glycosyltransferase 2-like" evidence="2">
    <location>
        <begin position="6"/>
        <end position="136"/>
    </location>
</feature>
<dbReference type="PANTHER" id="PTHR22916:SF3">
    <property type="entry name" value="UDP-GLCNAC:BETAGAL BETA-1,3-N-ACETYLGLUCOSAMINYLTRANSFERASE-LIKE PROTEIN 1"/>
    <property type="match status" value="1"/>
</dbReference>
<keyword evidence="1" id="KW-1133">Transmembrane helix</keyword>
<keyword evidence="4" id="KW-1185">Reference proteome</keyword>
<comment type="caution">
    <text evidence="3">The sequence shown here is derived from an EMBL/GenBank/DDBJ whole genome shotgun (WGS) entry which is preliminary data.</text>
</comment>
<evidence type="ECO:0000256" key="1">
    <source>
        <dbReference type="SAM" id="Phobius"/>
    </source>
</evidence>
<dbReference type="SUPFAM" id="SSF53448">
    <property type="entry name" value="Nucleotide-diphospho-sugar transferases"/>
    <property type="match status" value="1"/>
</dbReference>
<keyword evidence="3" id="KW-0808">Transferase</keyword>
<dbReference type="PANTHER" id="PTHR22916">
    <property type="entry name" value="GLYCOSYLTRANSFERASE"/>
    <property type="match status" value="1"/>
</dbReference>
<organism evidence="3 4">
    <name type="scientific">Winogradskyella bathintestinalis</name>
    <dbReference type="NCBI Taxonomy" id="3035208"/>
    <lineage>
        <taxon>Bacteria</taxon>
        <taxon>Pseudomonadati</taxon>
        <taxon>Bacteroidota</taxon>
        <taxon>Flavobacteriia</taxon>
        <taxon>Flavobacteriales</taxon>
        <taxon>Flavobacteriaceae</taxon>
        <taxon>Winogradskyella</taxon>
    </lineage>
</organism>
<evidence type="ECO:0000313" key="4">
    <source>
        <dbReference type="Proteomes" id="UP001231197"/>
    </source>
</evidence>
<keyword evidence="3" id="KW-0328">Glycosyltransferase</keyword>
<dbReference type="Pfam" id="PF00535">
    <property type="entry name" value="Glycos_transf_2"/>
    <property type="match status" value="1"/>
</dbReference>
<protein>
    <submittedName>
        <fullName evidence="3">Glycosyltransferase family 2 protein</fullName>
        <ecNumber evidence="3">2.4.-.-</ecNumber>
    </submittedName>
</protein>
<dbReference type="EC" id="2.4.-.-" evidence="3"/>
<gene>
    <name evidence="3" type="ORF">QMA06_06845</name>
</gene>
<feature type="transmembrane region" description="Helical" evidence="1">
    <location>
        <begin position="287"/>
        <end position="308"/>
    </location>
</feature>
<dbReference type="EMBL" id="JASDDK010000002">
    <property type="protein sequence ID" value="MDN3492431.1"/>
    <property type="molecule type" value="Genomic_DNA"/>
</dbReference>
<keyword evidence="1" id="KW-0812">Transmembrane</keyword>
<proteinExistence type="predicted"/>
<sequence>MAPKVSIIIPNFNHINYLPQRLDSVFNQTYQDFEVILLDDASTDGSADILKTYQNHPNVSHVILNTVNSGGPFKQWKKGIELAKGKYIWIAESDDVAHTFFLEETVKFAESKQDLGLVFVASEVINKDDKLKEKKMKPASKTTGFTIESLEDISNYLIKEQSIPNASGVLFNTKILESINLIDLENFRNTGDRYAYIQIALKSKIYFLDDALNYFRMHGLNTTKRNKVNNKLYYDRLLIVEGVIPSFVGNKFACANLKQFYFKQIFICLKAGFLKKVNSVNYKMFKYGLISFGDFLILLFLSLFSMIFQKKLPYRIKNYYKIRFLDESFS</sequence>
<dbReference type="Proteomes" id="UP001231197">
    <property type="component" value="Unassembled WGS sequence"/>
</dbReference>
<keyword evidence="1" id="KW-0472">Membrane</keyword>
<dbReference type="Gene3D" id="3.90.550.10">
    <property type="entry name" value="Spore Coat Polysaccharide Biosynthesis Protein SpsA, Chain A"/>
    <property type="match status" value="1"/>
</dbReference>
<evidence type="ECO:0000259" key="2">
    <source>
        <dbReference type="Pfam" id="PF00535"/>
    </source>
</evidence>
<reference evidence="3 4" key="1">
    <citation type="journal article" date="2023" name="Int. J. Syst. Evol. Microbiol.">
        <title>Winogradskyella bathintestinalis sp. nov., isolated from the intestine of the deep-sea loosejaw dragonfish, Malacosteus niger.</title>
        <authorList>
            <person name="Uniacke-Lowe S."/>
            <person name="Johnson C.N."/>
            <person name="Stanton C."/>
            <person name="Hill C."/>
            <person name="Ross P."/>
        </authorList>
    </citation>
    <scope>NUCLEOTIDE SEQUENCE [LARGE SCALE GENOMIC DNA]</scope>
    <source>
        <strain evidence="3 4">APC 3343</strain>
    </source>
</reference>
<dbReference type="InterPro" id="IPR001173">
    <property type="entry name" value="Glyco_trans_2-like"/>
</dbReference>
<name>A0ABT7ZTY3_9FLAO</name>
<dbReference type="GO" id="GO:0016757">
    <property type="term" value="F:glycosyltransferase activity"/>
    <property type="evidence" value="ECO:0007669"/>
    <property type="project" value="UniProtKB-KW"/>
</dbReference>